<evidence type="ECO:0000256" key="12">
    <source>
        <dbReference type="ARBA" id="ARBA00049556"/>
    </source>
</evidence>
<evidence type="ECO:0000256" key="1">
    <source>
        <dbReference type="ARBA" id="ARBA00005005"/>
    </source>
</evidence>
<dbReference type="Gene3D" id="1.10.1040.50">
    <property type="match status" value="1"/>
</dbReference>
<feature type="region of interest" description="Disordered" evidence="14">
    <location>
        <begin position="594"/>
        <end position="613"/>
    </location>
</feature>
<keyword evidence="6" id="KW-0442">Lipid degradation</keyword>
<dbReference type="FunFam" id="3.40.50.720:FF:000009">
    <property type="entry name" value="Fatty oxidation complex, alpha subunit"/>
    <property type="match status" value="1"/>
</dbReference>
<evidence type="ECO:0000256" key="5">
    <source>
        <dbReference type="ARBA" id="ARBA00022832"/>
    </source>
</evidence>
<sequence>MLFDGETIQVEELGEGLVELRFARKGEAVNKLDRLAFGELARAIGAVSHAPGLKGVLISSGKDAFIVGADIFEFVDIFRREEKEIADFVAANAKIITALSDLPAPSVAAINGLALGGGFEVALAADYRVMSSAAKIGQPEVHLGIFPGYGGTVRLPRLIGLAESAQWIISGAQQTPEAALARGAVDAVASPEDLREAALTQLRNAVANPAEWRQRRVDAAKALSFEGQNVHDFLAGAEVNAARALPHYPAAHDAVELLELGAGLDRDAALALEAEQFARTARSQAAASLINIFINEQALKKISRQYAKSAAPVRRAAVIGAGVMGAGIAYQSALRGVPAILKDVSDKALDAGMAEAQKLLAKQVEQGRLSLDRADAIAAAITPSLTFDGFGSVDVVIEAIVENIDIKAAVFRQIEGIASAETILASNTSSLRIADLADGLRHPENFIGMHFFNPVPKMALVEVVRGPKTSEAAVATIVGYASALGKTPVVVGDCPGFVVNRVLTPYLIAFLHLVRDGVDFHHIDRVMEGFGWPMGPAYLIDVIGLDISHHVAEIVSAGFPERMAASHPSAIDILLADGRLGQKNGRGFYLYARDPKGRPRKDSDPAAPELLAAGQPRGKTTITDAEIIERMMLPLILETARCFEDGVIGSPGEADMCLLLGLGLPRYLGGALKYADYLGLQNIVERSVKWRSLGEIYRPSEKFSARAAAGKGFYEG</sequence>
<dbReference type="InterPro" id="IPR050136">
    <property type="entry name" value="FA_oxidation_alpha_subunit"/>
</dbReference>
<dbReference type="NCBIfam" id="NF008727">
    <property type="entry name" value="PRK11730.1"/>
    <property type="match status" value="1"/>
</dbReference>
<proteinExistence type="inferred from homology"/>
<dbReference type="EC" id="4.2.1.17" evidence="4"/>
<keyword evidence="7 17" id="KW-0560">Oxidoreductase</keyword>
<gene>
    <name evidence="17" type="primary">fadB</name>
    <name evidence="17" type="ORF">MPC4_50164</name>
</gene>
<evidence type="ECO:0000256" key="14">
    <source>
        <dbReference type="SAM" id="MobiDB-lite"/>
    </source>
</evidence>
<dbReference type="Pfam" id="PF02737">
    <property type="entry name" value="3HCDH_N"/>
    <property type="match status" value="1"/>
</dbReference>
<keyword evidence="8" id="KW-0520">NAD</keyword>
<accession>A0A8B6MCR2</accession>
<dbReference type="InterPro" id="IPR001753">
    <property type="entry name" value="Enoyl-CoA_hydra/iso"/>
</dbReference>
<dbReference type="SUPFAM" id="SSF52096">
    <property type="entry name" value="ClpP/crotonase"/>
    <property type="match status" value="1"/>
</dbReference>
<dbReference type="GO" id="GO:0004300">
    <property type="term" value="F:enoyl-CoA hydratase activity"/>
    <property type="evidence" value="ECO:0007669"/>
    <property type="project" value="UniProtKB-EC"/>
</dbReference>
<dbReference type="InterPro" id="IPR006176">
    <property type="entry name" value="3-OHacyl-CoA_DH_NAD-bd"/>
</dbReference>
<dbReference type="InterPro" id="IPR036291">
    <property type="entry name" value="NAD(P)-bd_dom_sf"/>
</dbReference>
<evidence type="ECO:0000313" key="17">
    <source>
        <dbReference type="EMBL" id="VTZ51856.1"/>
    </source>
</evidence>
<comment type="catalytic activity">
    <reaction evidence="12">
        <text>a (3S)-3-hydroxyacyl-CoA + NAD(+) = a 3-oxoacyl-CoA + NADH + H(+)</text>
        <dbReference type="Rhea" id="RHEA:22432"/>
        <dbReference type="ChEBI" id="CHEBI:15378"/>
        <dbReference type="ChEBI" id="CHEBI:57318"/>
        <dbReference type="ChEBI" id="CHEBI:57540"/>
        <dbReference type="ChEBI" id="CHEBI:57945"/>
        <dbReference type="ChEBI" id="CHEBI:90726"/>
        <dbReference type="EC" id="1.1.1.35"/>
    </reaction>
</comment>
<dbReference type="InterPro" id="IPR006108">
    <property type="entry name" value="3HC_DH_C"/>
</dbReference>
<comment type="pathway">
    <text evidence="1">Lipid metabolism; fatty acid beta-oxidation.</text>
</comment>
<dbReference type="EMBL" id="CABFMQ020000109">
    <property type="protein sequence ID" value="VTZ51856.1"/>
    <property type="molecule type" value="Genomic_DNA"/>
</dbReference>
<dbReference type="GO" id="GO:0006635">
    <property type="term" value="P:fatty acid beta-oxidation"/>
    <property type="evidence" value="ECO:0007669"/>
    <property type="project" value="UniProtKB-UniPathway"/>
</dbReference>
<dbReference type="Gene3D" id="3.90.226.10">
    <property type="entry name" value="2-enoyl-CoA Hydratase, Chain A, domain 1"/>
    <property type="match status" value="1"/>
</dbReference>
<evidence type="ECO:0000259" key="15">
    <source>
        <dbReference type="Pfam" id="PF00725"/>
    </source>
</evidence>
<evidence type="ECO:0000256" key="3">
    <source>
        <dbReference type="ARBA" id="ARBA00008750"/>
    </source>
</evidence>
<evidence type="ECO:0000256" key="9">
    <source>
        <dbReference type="ARBA" id="ARBA00023098"/>
    </source>
</evidence>
<keyword evidence="17" id="KW-0413">Isomerase</keyword>
<dbReference type="AlphaFoldDB" id="A0A8B6MCR2"/>
<reference evidence="17 18" key="1">
    <citation type="submission" date="2019-05" db="EMBL/GenBank/DDBJ databases">
        <authorList>
            <person name="Farhan Ul Haque M."/>
        </authorList>
    </citation>
    <scope>NUCLEOTIDE SEQUENCE [LARGE SCALE GENOMIC DNA]</scope>
    <source>
        <strain evidence="17">2</strain>
    </source>
</reference>
<name>A0A8B6MCR2_METTU</name>
<dbReference type="PANTHER" id="PTHR43612:SF3">
    <property type="entry name" value="TRIFUNCTIONAL ENZYME SUBUNIT ALPHA, MITOCHONDRIAL"/>
    <property type="match status" value="1"/>
</dbReference>
<dbReference type="Pfam" id="PF00725">
    <property type="entry name" value="3HCDH"/>
    <property type="match status" value="1"/>
</dbReference>
<dbReference type="RefSeq" id="WP_174513557.1">
    <property type="nucleotide sequence ID" value="NZ_CABFMQ020000109.1"/>
</dbReference>
<dbReference type="GO" id="GO:0016853">
    <property type="term" value="F:isomerase activity"/>
    <property type="evidence" value="ECO:0007669"/>
    <property type="project" value="UniProtKB-KW"/>
</dbReference>
<keyword evidence="11" id="KW-0511">Multifunctional enzyme</keyword>
<keyword evidence="10 17" id="KW-0456">Lyase</keyword>
<dbReference type="GO" id="GO:0070403">
    <property type="term" value="F:NAD+ binding"/>
    <property type="evidence" value="ECO:0007669"/>
    <property type="project" value="InterPro"/>
</dbReference>
<evidence type="ECO:0000256" key="10">
    <source>
        <dbReference type="ARBA" id="ARBA00023239"/>
    </source>
</evidence>
<keyword evidence="18" id="KW-1185">Reference proteome</keyword>
<keyword evidence="9" id="KW-0443">Lipid metabolism</keyword>
<dbReference type="Pfam" id="PF00378">
    <property type="entry name" value="ECH_1"/>
    <property type="match status" value="1"/>
</dbReference>
<dbReference type="InterPro" id="IPR008927">
    <property type="entry name" value="6-PGluconate_DH-like_C_sf"/>
</dbReference>
<comment type="similarity">
    <text evidence="3">In the N-terminal section; belongs to the enoyl-CoA hydratase/isomerase family.</text>
</comment>
<feature type="domain" description="3-hydroxyacyl-CoA dehydrogenase NAD binding" evidence="16">
    <location>
        <begin position="316"/>
        <end position="494"/>
    </location>
</feature>
<dbReference type="InterPro" id="IPR018376">
    <property type="entry name" value="Enoyl-CoA_hyd/isom_CS"/>
</dbReference>
<feature type="compositionally biased region" description="Basic and acidic residues" evidence="14">
    <location>
        <begin position="594"/>
        <end position="604"/>
    </location>
</feature>
<evidence type="ECO:0000259" key="16">
    <source>
        <dbReference type="Pfam" id="PF02737"/>
    </source>
</evidence>
<organism evidence="17 18">
    <name type="scientific">Methylocella tundrae</name>
    <dbReference type="NCBI Taxonomy" id="227605"/>
    <lineage>
        <taxon>Bacteria</taxon>
        <taxon>Pseudomonadati</taxon>
        <taxon>Pseudomonadota</taxon>
        <taxon>Alphaproteobacteria</taxon>
        <taxon>Hyphomicrobiales</taxon>
        <taxon>Beijerinckiaceae</taxon>
        <taxon>Methylocella</taxon>
    </lineage>
</organism>
<evidence type="ECO:0000256" key="13">
    <source>
        <dbReference type="RuleBase" id="RU003707"/>
    </source>
</evidence>
<comment type="similarity">
    <text evidence="2">In the central section; belongs to the 3-hydroxyacyl-CoA dehydrogenase family.</text>
</comment>
<evidence type="ECO:0000256" key="11">
    <source>
        <dbReference type="ARBA" id="ARBA00023268"/>
    </source>
</evidence>
<protein>
    <recommendedName>
        <fullName evidence="4">enoyl-CoA hydratase</fullName>
        <ecNumber evidence="4">4.2.1.17</ecNumber>
    </recommendedName>
</protein>
<keyword evidence="5" id="KW-0276">Fatty acid metabolism</keyword>
<feature type="domain" description="3-hydroxyacyl-CoA dehydrogenase C-terminal" evidence="15">
    <location>
        <begin position="496"/>
        <end position="591"/>
    </location>
</feature>
<dbReference type="SUPFAM" id="SSF51735">
    <property type="entry name" value="NAD(P)-binding Rossmann-fold domains"/>
    <property type="match status" value="1"/>
</dbReference>
<dbReference type="SUPFAM" id="SSF48179">
    <property type="entry name" value="6-phosphogluconate dehydrogenase C-terminal domain-like"/>
    <property type="match status" value="2"/>
</dbReference>
<dbReference type="PROSITE" id="PS00166">
    <property type="entry name" value="ENOYL_COA_HYDRATASE"/>
    <property type="match status" value="1"/>
</dbReference>
<comment type="caution">
    <text evidence="17">The sequence shown here is derived from an EMBL/GenBank/DDBJ whole genome shotgun (WGS) entry which is preliminary data.</text>
</comment>
<evidence type="ECO:0000256" key="2">
    <source>
        <dbReference type="ARBA" id="ARBA00007005"/>
    </source>
</evidence>
<evidence type="ECO:0000313" key="18">
    <source>
        <dbReference type="Proteomes" id="UP000485880"/>
    </source>
</evidence>
<evidence type="ECO:0000256" key="4">
    <source>
        <dbReference type="ARBA" id="ARBA00012076"/>
    </source>
</evidence>
<evidence type="ECO:0000256" key="8">
    <source>
        <dbReference type="ARBA" id="ARBA00023027"/>
    </source>
</evidence>
<dbReference type="CDD" id="cd06558">
    <property type="entry name" value="crotonase-like"/>
    <property type="match status" value="1"/>
</dbReference>
<dbReference type="UniPathway" id="UPA00659"/>
<dbReference type="GO" id="GO:0016509">
    <property type="term" value="F:long-chain (3S)-3-hydroxyacyl-CoA dehydrogenase (NAD+) activity"/>
    <property type="evidence" value="ECO:0007669"/>
    <property type="project" value="TreeGrafter"/>
</dbReference>
<dbReference type="PANTHER" id="PTHR43612">
    <property type="entry name" value="TRIFUNCTIONAL ENZYME SUBUNIT ALPHA"/>
    <property type="match status" value="1"/>
</dbReference>
<dbReference type="Gene3D" id="3.40.50.720">
    <property type="entry name" value="NAD(P)-binding Rossmann-like Domain"/>
    <property type="match status" value="1"/>
</dbReference>
<evidence type="ECO:0000256" key="7">
    <source>
        <dbReference type="ARBA" id="ARBA00023002"/>
    </source>
</evidence>
<comment type="similarity">
    <text evidence="13">Belongs to the enoyl-CoA hydratase/isomerase family.</text>
</comment>
<dbReference type="PROSITE" id="PS00067">
    <property type="entry name" value="3HCDH"/>
    <property type="match status" value="1"/>
</dbReference>
<dbReference type="InterPro" id="IPR029045">
    <property type="entry name" value="ClpP/crotonase-like_dom_sf"/>
</dbReference>
<dbReference type="Proteomes" id="UP000485880">
    <property type="component" value="Unassembled WGS sequence"/>
</dbReference>
<dbReference type="InterPro" id="IPR006180">
    <property type="entry name" value="3-OHacyl-CoA_DH_CS"/>
</dbReference>
<evidence type="ECO:0000256" key="6">
    <source>
        <dbReference type="ARBA" id="ARBA00022963"/>
    </source>
</evidence>